<evidence type="ECO:0000256" key="4">
    <source>
        <dbReference type="ARBA" id="ARBA00022989"/>
    </source>
</evidence>
<dbReference type="Pfam" id="PF07947">
    <property type="entry name" value="YhhN"/>
    <property type="match status" value="1"/>
</dbReference>
<feature type="transmembrane region" description="Helical" evidence="6">
    <location>
        <begin position="168"/>
        <end position="189"/>
    </location>
</feature>
<evidence type="ECO:0000256" key="5">
    <source>
        <dbReference type="ARBA" id="ARBA00023136"/>
    </source>
</evidence>
<dbReference type="PANTHER" id="PTHR31885">
    <property type="entry name" value="GH04784P"/>
    <property type="match status" value="1"/>
</dbReference>
<dbReference type="Proteomes" id="UP000321798">
    <property type="component" value="Unassembled WGS sequence"/>
</dbReference>
<evidence type="ECO:0000256" key="2">
    <source>
        <dbReference type="ARBA" id="ARBA00007375"/>
    </source>
</evidence>
<keyword evidence="4 6" id="KW-1133">Transmembrane helix</keyword>
<accession>A0A512P9T7</accession>
<comment type="similarity">
    <text evidence="2">Belongs to the TMEM86 family.</text>
</comment>
<comment type="subcellular location">
    <subcellularLocation>
        <location evidence="1">Membrane</location>
        <topology evidence="1">Multi-pass membrane protein</topology>
    </subcellularLocation>
</comment>
<evidence type="ECO:0008006" key="9">
    <source>
        <dbReference type="Google" id="ProtNLM"/>
    </source>
</evidence>
<sequence>MVHNLSGAARIWAACYVLVVLGHLGAQLGGAERLADATQWLLMPLLAAAVLAATRWPRGRQVTASVVALGLSFLGDSAPDLVDPSGDAPFLVMVGFFLAAQVAYVVAFAPGVRRSVLYRPAAALPYLGALAVLVGVVAPHAGALLVPVAVYAGVLTAMAVLATGLGRWGALGGAVFLVSDSLIALRAFVPGLDLPLGGFLVMSTYCLGQALLAVAVVGTNLAERRPPLARVPVEVGTRAAGAGLATVS</sequence>
<keyword evidence="8" id="KW-1185">Reference proteome</keyword>
<proteinExistence type="inferred from homology"/>
<comment type="caution">
    <text evidence="7">The sequence shown here is derived from an EMBL/GenBank/DDBJ whole genome shotgun (WGS) entry which is preliminary data.</text>
</comment>
<reference evidence="7 8" key="1">
    <citation type="submission" date="2019-07" db="EMBL/GenBank/DDBJ databases">
        <title>Whole genome shotgun sequence of Cellulomonas soli NBRC 109434.</title>
        <authorList>
            <person name="Hosoyama A."/>
            <person name="Uohara A."/>
            <person name="Ohji S."/>
            <person name="Ichikawa N."/>
        </authorList>
    </citation>
    <scope>NUCLEOTIDE SEQUENCE [LARGE SCALE GENOMIC DNA]</scope>
    <source>
        <strain evidence="7 8">NBRC 109434</strain>
    </source>
</reference>
<keyword evidence="3 6" id="KW-0812">Transmembrane</keyword>
<gene>
    <name evidence="7" type="ORF">CSO01_06840</name>
</gene>
<evidence type="ECO:0000256" key="3">
    <source>
        <dbReference type="ARBA" id="ARBA00022692"/>
    </source>
</evidence>
<dbReference type="AlphaFoldDB" id="A0A512P9T7"/>
<evidence type="ECO:0000256" key="6">
    <source>
        <dbReference type="SAM" id="Phobius"/>
    </source>
</evidence>
<feature type="transmembrane region" description="Helical" evidence="6">
    <location>
        <begin position="116"/>
        <end position="138"/>
    </location>
</feature>
<dbReference type="PANTHER" id="PTHR31885:SF6">
    <property type="entry name" value="GH04784P"/>
    <property type="match status" value="1"/>
</dbReference>
<feature type="transmembrane region" description="Helical" evidence="6">
    <location>
        <begin position="7"/>
        <end position="25"/>
    </location>
</feature>
<keyword evidence="5 6" id="KW-0472">Membrane</keyword>
<evidence type="ECO:0000313" key="7">
    <source>
        <dbReference type="EMBL" id="GEP67969.1"/>
    </source>
</evidence>
<dbReference type="EMBL" id="BKAL01000002">
    <property type="protein sequence ID" value="GEP67969.1"/>
    <property type="molecule type" value="Genomic_DNA"/>
</dbReference>
<feature type="transmembrane region" description="Helical" evidence="6">
    <location>
        <begin position="195"/>
        <end position="217"/>
    </location>
</feature>
<evidence type="ECO:0000313" key="8">
    <source>
        <dbReference type="Proteomes" id="UP000321798"/>
    </source>
</evidence>
<evidence type="ECO:0000256" key="1">
    <source>
        <dbReference type="ARBA" id="ARBA00004141"/>
    </source>
</evidence>
<protein>
    <recommendedName>
        <fullName evidence="9">Lysoplasmalogenase</fullName>
    </recommendedName>
</protein>
<organism evidence="7 8">
    <name type="scientific">Cellulomonas soli</name>
    <dbReference type="NCBI Taxonomy" id="931535"/>
    <lineage>
        <taxon>Bacteria</taxon>
        <taxon>Bacillati</taxon>
        <taxon>Actinomycetota</taxon>
        <taxon>Actinomycetes</taxon>
        <taxon>Micrococcales</taxon>
        <taxon>Cellulomonadaceae</taxon>
        <taxon>Cellulomonas</taxon>
    </lineage>
</organism>
<dbReference type="GO" id="GO:0016787">
    <property type="term" value="F:hydrolase activity"/>
    <property type="evidence" value="ECO:0007669"/>
    <property type="project" value="TreeGrafter"/>
</dbReference>
<dbReference type="OrthoDB" id="4227931at2"/>
<name>A0A512P9T7_9CELL</name>
<feature type="transmembrane region" description="Helical" evidence="6">
    <location>
        <begin position="144"/>
        <end position="161"/>
    </location>
</feature>
<dbReference type="RefSeq" id="WP_146951738.1">
    <property type="nucleotide sequence ID" value="NZ_BAABBJ010000015.1"/>
</dbReference>
<dbReference type="InterPro" id="IPR012506">
    <property type="entry name" value="TMEM86B-like"/>
</dbReference>
<feature type="transmembrane region" description="Helical" evidence="6">
    <location>
        <begin position="90"/>
        <end position="109"/>
    </location>
</feature>
<dbReference type="GO" id="GO:0016020">
    <property type="term" value="C:membrane"/>
    <property type="evidence" value="ECO:0007669"/>
    <property type="project" value="UniProtKB-SubCell"/>
</dbReference>